<organism evidence="2 3">
    <name type="scientific">Lachnoclostridium phytofermentans</name>
    <dbReference type="NCBI Taxonomy" id="66219"/>
    <lineage>
        <taxon>Bacteria</taxon>
        <taxon>Bacillati</taxon>
        <taxon>Bacillota</taxon>
        <taxon>Clostridia</taxon>
        <taxon>Lachnospirales</taxon>
        <taxon>Lachnospiraceae</taxon>
    </lineage>
</organism>
<feature type="transmembrane region" description="Helical" evidence="1">
    <location>
        <begin position="12"/>
        <end position="36"/>
    </location>
</feature>
<proteinExistence type="predicted"/>
<dbReference type="Proteomes" id="UP000262969">
    <property type="component" value="Unassembled WGS sequence"/>
</dbReference>
<comment type="caution">
    <text evidence="2">The sequence shown here is derived from an EMBL/GenBank/DDBJ whole genome shotgun (WGS) entry which is preliminary data.</text>
</comment>
<keyword evidence="1" id="KW-1133">Transmembrane helix</keyword>
<dbReference type="GO" id="GO:0071973">
    <property type="term" value="P:bacterial-type flagellum-dependent cell motility"/>
    <property type="evidence" value="ECO:0007669"/>
    <property type="project" value="InterPro"/>
</dbReference>
<keyword evidence="1" id="KW-0472">Membrane</keyword>
<sequence>MKGKVFPMKKNILTIIILATTLINMTLMIVMLFVFLPNVKQTNKLITKVAQTVDLELENVVVKEDKVTISDIDTYKPTETNGLTINLKKEPGDNKTHFAVVKWSLVLNKSHKDFSKMQPLVEANEGRIKEVIRTEVEKYTINNVQENKENIKADVLKILQDDVFGSDFIISVSFSDFVTE</sequence>
<dbReference type="GO" id="GO:0005886">
    <property type="term" value="C:plasma membrane"/>
    <property type="evidence" value="ECO:0007669"/>
    <property type="project" value="UniProtKB-SubCell"/>
</dbReference>
<gene>
    <name evidence="2" type="ORF">DHW61_13285</name>
</gene>
<evidence type="ECO:0000313" key="2">
    <source>
        <dbReference type="EMBL" id="HCL03357.1"/>
    </source>
</evidence>
<dbReference type="AlphaFoldDB" id="A0A3D2X9F8"/>
<evidence type="ECO:0000256" key="1">
    <source>
        <dbReference type="SAM" id="Phobius"/>
    </source>
</evidence>
<reference evidence="2 3" key="1">
    <citation type="journal article" date="2018" name="Nat. Biotechnol.">
        <title>A standardized bacterial taxonomy based on genome phylogeny substantially revises the tree of life.</title>
        <authorList>
            <person name="Parks D.H."/>
            <person name="Chuvochina M."/>
            <person name="Waite D.W."/>
            <person name="Rinke C."/>
            <person name="Skarshewski A."/>
            <person name="Chaumeil P.A."/>
            <person name="Hugenholtz P."/>
        </authorList>
    </citation>
    <scope>NUCLEOTIDE SEQUENCE [LARGE SCALE GENOMIC DNA]</scope>
    <source>
        <strain evidence="2">UBA11728</strain>
    </source>
</reference>
<accession>A0A3D2X9F8</accession>
<dbReference type="GO" id="GO:0009425">
    <property type="term" value="C:bacterial-type flagellum basal body"/>
    <property type="evidence" value="ECO:0007669"/>
    <property type="project" value="InterPro"/>
</dbReference>
<dbReference type="GO" id="GO:0006935">
    <property type="term" value="P:chemotaxis"/>
    <property type="evidence" value="ECO:0007669"/>
    <property type="project" value="UniProtKB-KW"/>
</dbReference>
<evidence type="ECO:0008006" key="4">
    <source>
        <dbReference type="Google" id="ProtNLM"/>
    </source>
</evidence>
<protein>
    <recommendedName>
        <fullName evidence="4">Flagellar protein FliL</fullName>
    </recommendedName>
</protein>
<evidence type="ECO:0000313" key="3">
    <source>
        <dbReference type="Proteomes" id="UP000262969"/>
    </source>
</evidence>
<name>A0A3D2X9F8_9FIRM</name>
<dbReference type="EMBL" id="DPVV01000444">
    <property type="protein sequence ID" value="HCL03357.1"/>
    <property type="molecule type" value="Genomic_DNA"/>
</dbReference>
<keyword evidence="1" id="KW-0812">Transmembrane</keyword>